<dbReference type="Gene3D" id="1.10.10.10">
    <property type="entry name" value="Winged helix-like DNA-binding domain superfamily/Winged helix DNA-binding domain"/>
    <property type="match status" value="1"/>
</dbReference>
<dbReference type="InterPro" id="IPR011991">
    <property type="entry name" value="ArsR-like_HTH"/>
</dbReference>
<dbReference type="Pfam" id="PF12840">
    <property type="entry name" value="HTH_20"/>
    <property type="match status" value="1"/>
</dbReference>
<name>A0A7Z8JXQ6_9CELL</name>
<dbReference type="AlphaFoldDB" id="A0A7Z8JXQ6"/>
<comment type="caution">
    <text evidence="3">The sequence shown here is derived from an EMBL/GenBank/DDBJ whole genome shotgun (WGS) entry which is preliminary data.</text>
</comment>
<accession>A0A7Z8JXQ6</accession>
<dbReference type="InterPro" id="IPR036388">
    <property type="entry name" value="WH-like_DNA-bd_sf"/>
</dbReference>
<organism evidence="3 4">
    <name type="scientific">Cellulomonas hominis</name>
    <dbReference type="NCBI Taxonomy" id="156981"/>
    <lineage>
        <taxon>Bacteria</taxon>
        <taxon>Bacillati</taxon>
        <taxon>Actinomycetota</taxon>
        <taxon>Actinomycetes</taxon>
        <taxon>Micrococcales</taxon>
        <taxon>Cellulomonadaceae</taxon>
        <taxon>Cellulomonas</taxon>
    </lineage>
</organism>
<evidence type="ECO:0000256" key="1">
    <source>
        <dbReference type="SAM" id="MobiDB-lite"/>
    </source>
</evidence>
<dbReference type="InterPro" id="IPR036390">
    <property type="entry name" value="WH_DNA-bd_sf"/>
</dbReference>
<feature type="region of interest" description="Disordered" evidence="1">
    <location>
        <begin position="1"/>
        <end position="27"/>
    </location>
</feature>
<dbReference type="Proteomes" id="UP000308121">
    <property type="component" value="Unassembled WGS sequence"/>
</dbReference>
<evidence type="ECO:0000313" key="4">
    <source>
        <dbReference type="Proteomes" id="UP000308121"/>
    </source>
</evidence>
<dbReference type="EMBL" id="SZYE01000134">
    <property type="protein sequence ID" value="TKR22840.1"/>
    <property type="molecule type" value="Genomic_DNA"/>
</dbReference>
<sequence length="228" mass="25227">MTNAEHDADADDPARAAAAPRRTTPETMRVTDPTRVRALAHPVRMDLLSFLDDVGEATATECAVHLGQTVANCSFHLRTLAKAGYIEPAEPRGRERPWRVVSRERNITPDPLDPASRRAVLELAEISVRREAERYIDHLRHLEHDGVIDPELIPLTQLSTSAFWATPAETAELIEGMHALMKRFDGRTVDPAIRPGGARMMRLLTAVNPDMAFEPAAEAAPHAPQQED</sequence>
<feature type="domain" description="HTH arsR-type" evidence="2">
    <location>
        <begin position="34"/>
        <end position="113"/>
    </location>
</feature>
<protein>
    <submittedName>
        <fullName evidence="3">Winged helix-turn-helix transcriptional regulator</fullName>
    </submittedName>
</protein>
<dbReference type="GO" id="GO:0003700">
    <property type="term" value="F:DNA-binding transcription factor activity"/>
    <property type="evidence" value="ECO:0007669"/>
    <property type="project" value="InterPro"/>
</dbReference>
<evidence type="ECO:0000259" key="2">
    <source>
        <dbReference type="SMART" id="SM00418"/>
    </source>
</evidence>
<proteinExistence type="predicted"/>
<dbReference type="InterPro" id="IPR001845">
    <property type="entry name" value="HTH_ArsR_DNA-bd_dom"/>
</dbReference>
<dbReference type="SUPFAM" id="SSF46785">
    <property type="entry name" value="Winged helix' DNA-binding domain"/>
    <property type="match status" value="1"/>
</dbReference>
<dbReference type="RefSeq" id="WP_154730328.1">
    <property type="nucleotide sequence ID" value="NZ_SZYE01000134.1"/>
</dbReference>
<dbReference type="CDD" id="cd00090">
    <property type="entry name" value="HTH_ARSR"/>
    <property type="match status" value="1"/>
</dbReference>
<evidence type="ECO:0000313" key="3">
    <source>
        <dbReference type="EMBL" id="TKR22840.1"/>
    </source>
</evidence>
<gene>
    <name evidence="3" type="ORF">FA014_14280</name>
</gene>
<reference evidence="3 4" key="1">
    <citation type="submission" date="2019-05" db="EMBL/GenBank/DDBJ databases">
        <title>Genome sequence of Cellulomonas hominis strain CS1.</title>
        <authorList>
            <person name="Belmont J."/>
            <person name="Maclea K.S."/>
        </authorList>
    </citation>
    <scope>NUCLEOTIDE SEQUENCE [LARGE SCALE GENOMIC DNA]</scope>
    <source>
        <strain evidence="3 4">CS1</strain>
    </source>
</reference>
<dbReference type="SMART" id="SM00418">
    <property type="entry name" value="HTH_ARSR"/>
    <property type="match status" value="1"/>
</dbReference>
<dbReference type="OrthoDB" id="7945987at2"/>